<gene>
    <name evidence="1" type="ORF">EJ995_05610</name>
</gene>
<organism evidence="1 2">
    <name type="scientific">Nonlabens ponticola</name>
    <dbReference type="NCBI Taxonomy" id="2496866"/>
    <lineage>
        <taxon>Bacteria</taxon>
        <taxon>Pseudomonadati</taxon>
        <taxon>Bacteroidota</taxon>
        <taxon>Flavobacteriia</taxon>
        <taxon>Flavobacteriales</taxon>
        <taxon>Flavobacteriaceae</taxon>
        <taxon>Nonlabens</taxon>
    </lineage>
</organism>
<keyword evidence="2" id="KW-1185">Reference proteome</keyword>
<proteinExistence type="predicted"/>
<dbReference type="KEGG" id="noj:EJ995_05610"/>
<dbReference type="Proteomes" id="UP000279600">
    <property type="component" value="Chromosome"/>
</dbReference>
<reference evidence="1 2" key="1">
    <citation type="submission" date="2018-12" db="EMBL/GenBank/DDBJ databases">
        <title>Complete genome of Nonlabens sp. MJ115.</title>
        <authorList>
            <person name="Choi H.S."/>
            <person name="Jung J."/>
        </authorList>
    </citation>
    <scope>NUCLEOTIDE SEQUENCE [LARGE SCALE GENOMIC DNA]</scope>
    <source>
        <strain evidence="1 2">MJ115</strain>
    </source>
</reference>
<sequence length="160" mass="18565">MVNSVAAQGIVSDWARDFEEVISAQNRITVHNYYIDEILDFERHVRSIDRLGLETNTVYLQFFSQINATLILELNGIPIPSIEVDTRVIKGNGFPDMIWYPIKIPEGETSAISKVSSVEYGSFETKLRHDRPMLYLKHVEGDWYLEHTTVFRLAPFFFTY</sequence>
<name>A0A3S9MX67_9FLAO</name>
<dbReference type="AlphaFoldDB" id="A0A3S9MX67"/>
<evidence type="ECO:0000313" key="1">
    <source>
        <dbReference type="EMBL" id="AZQ43729.1"/>
    </source>
</evidence>
<accession>A0A3S9MX67</accession>
<evidence type="ECO:0000313" key="2">
    <source>
        <dbReference type="Proteomes" id="UP000279600"/>
    </source>
</evidence>
<dbReference type="RefSeq" id="WP_126446460.1">
    <property type="nucleotide sequence ID" value="NZ_CP034549.1"/>
</dbReference>
<protein>
    <submittedName>
        <fullName evidence="1">Uncharacterized protein</fullName>
    </submittedName>
</protein>
<dbReference type="EMBL" id="CP034549">
    <property type="protein sequence ID" value="AZQ43729.1"/>
    <property type="molecule type" value="Genomic_DNA"/>
</dbReference>